<reference evidence="2" key="2">
    <citation type="submission" date="2023-06" db="EMBL/GenBank/DDBJ databases">
        <authorList>
            <person name="Ma L."/>
            <person name="Liu K.-W."/>
            <person name="Li Z."/>
            <person name="Hsiao Y.-Y."/>
            <person name="Qi Y."/>
            <person name="Fu T."/>
            <person name="Tang G."/>
            <person name="Zhang D."/>
            <person name="Sun W.-H."/>
            <person name="Liu D.-K."/>
            <person name="Li Y."/>
            <person name="Chen G.-Z."/>
            <person name="Liu X.-D."/>
            <person name="Liao X.-Y."/>
            <person name="Jiang Y.-T."/>
            <person name="Yu X."/>
            <person name="Hao Y."/>
            <person name="Huang J."/>
            <person name="Zhao X.-W."/>
            <person name="Ke S."/>
            <person name="Chen Y.-Y."/>
            <person name="Wu W.-L."/>
            <person name="Hsu J.-L."/>
            <person name="Lin Y.-F."/>
            <person name="Huang M.-D."/>
            <person name="Li C.-Y."/>
            <person name="Huang L."/>
            <person name="Wang Z.-W."/>
            <person name="Zhao X."/>
            <person name="Zhong W.-Y."/>
            <person name="Peng D.-H."/>
            <person name="Ahmad S."/>
            <person name="Lan S."/>
            <person name="Zhang J.-S."/>
            <person name="Tsai W.-C."/>
            <person name="Van De Peer Y."/>
            <person name="Liu Z.-J."/>
        </authorList>
    </citation>
    <scope>NUCLEOTIDE SEQUENCE</scope>
    <source>
        <strain evidence="2">CP</strain>
        <tissue evidence="2">Leaves</tissue>
    </source>
</reference>
<dbReference type="Proteomes" id="UP001180020">
    <property type="component" value="Unassembled WGS sequence"/>
</dbReference>
<evidence type="ECO:0000256" key="1">
    <source>
        <dbReference type="SAM" id="MobiDB-lite"/>
    </source>
</evidence>
<comment type="caution">
    <text evidence="2">The sequence shown here is derived from an EMBL/GenBank/DDBJ whole genome shotgun (WGS) entry which is preliminary data.</text>
</comment>
<reference evidence="2" key="1">
    <citation type="journal article" date="2023" name="Nat. Commun.">
        <title>Diploid and tetraploid genomes of Acorus and the evolution of monocots.</title>
        <authorList>
            <person name="Ma L."/>
            <person name="Liu K.W."/>
            <person name="Li Z."/>
            <person name="Hsiao Y.Y."/>
            <person name="Qi Y."/>
            <person name="Fu T."/>
            <person name="Tang G.D."/>
            <person name="Zhang D."/>
            <person name="Sun W.H."/>
            <person name="Liu D.K."/>
            <person name="Li Y."/>
            <person name="Chen G.Z."/>
            <person name="Liu X.D."/>
            <person name="Liao X.Y."/>
            <person name="Jiang Y.T."/>
            <person name="Yu X."/>
            <person name="Hao Y."/>
            <person name="Huang J."/>
            <person name="Zhao X.W."/>
            <person name="Ke S."/>
            <person name="Chen Y.Y."/>
            <person name="Wu W.L."/>
            <person name="Hsu J.L."/>
            <person name="Lin Y.F."/>
            <person name="Huang M.D."/>
            <person name="Li C.Y."/>
            <person name="Huang L."/>
            <person name="Wang Z.W."/>
            <person name="Zhao X."/>
            <person name="Zhong W.Y."/>
            <person name="Peng D.H."/>
            <person name="Ahmad S."/>
            <person name="Lan S."/>
            <person name="Zhang J.S."/>
            <person name="Tsai W.C."/>
            <person name="Van de Peer Y."/>
            <person name="Liu Z.J."/>
        </authorList>
    </citation>
    <scope>NUCLEOTIDE SEQUENCE</scope>
    <source>
        <strain evidence="2">CP</strain>
    </source>
</reference>
<evidence type="ECO:0000313" key="3">
    <source>
        <dbReference type="Proteomes" id="UP001180020"/>
    </source>
</evidence>
<protein>
    <submittedName>
        <fullName evidence="2">Uncharacterized protein</fullName>
    </submittedName>
</protein>
<organism evidence="2 3">
    <name type="scientific">Acorus calamus</name>
    <name type="common">Sweet flag</name>
    <dbReference type="NCBI Taxonomy" id="4465"/>
    <lineage>
        <taxon>Eukaryota</taxon>
        <taxon>Viridiplantae</taxon>
        <taxon>Streptophyta</taxon>
        <taxon>Embryophyta</taxon>
        <taxon>Tracheophyta</taxon>
        <taxon>Spermatophyta</taxon>
        <taxon>Magnoliopsida</taxon>
        <taxon>Liliopsida</taxon>
        <taxon>Acoraceae</taxon>
        <taxon>Acorus</taxon>
    </lineage>
</organism>
<name>A0AAV9CRE0_ACOCL</name>
<dbReference type="EMBL" id="JAUJYO010000017">
    <property type="protein sequence ID" value="KAK1291688.1"/>
    <property type="molecule type" value="Genomic_DNA"/>
</dbReference>
<feature type="region of interest" description="Disordered" evidence="1">
    <location>
        <begin position="77"/>
        <end position="97"/>
    </location>
</feature>
<evidence type="ECO:0000313" key="2">
    <source>
        <dbReference type="EMBL" id="KAK1291688.1"/>
    </source>
</evidence>
<feature type="region of interest" description="Disordered" evidence="1">
    <location>
        <begin position="1"/>
        <end position="21"/>
    </location>
</feature>
<proteinExistence type="predicted"/>
<keyword evidence="3" id="KW-1185">Reference proteome</keyword>
<sequence>MSQPQPAKDETTEDTLGALDPEFHVAVDAEEPEKEKSYGEGSECGLQKLTRAQRKRLRKRKLKESASVRRKIIGPLLPSGYEDIGEAEQTDQQNKKA</sequence>
<dbReference type="AlphaFoldDB" id="A0AAV9CRE0"/>
<accession>A0AAV9CRE0</accession>
<gene>
    <name evidence="2" type="ORF">QJS10_CPB17g02600</name>
</gene>